<name>A0A955L904_9BACT</name>
<dbReference type="AlphaFoldDB" id="A0A955L904"/>
<dbReference type="EMBL" id="JAGQLH010000065">
    <property type="protein sequence ID" value="MCA9385996.1"/>
    <property type="molecule type" value="Genomic_DNA"/>
</dbReference>
<evidence type="ECO:0000313" key="1">
    <source>
        <dbReference type="EMBL" id="MCA9385996.1"/>
    </source>
</evidence>
<reference evidence="1" key="2">
    <citation type="journal article" date="2021" name="Microbiome">
        <title>Successional dynamics and alternative stable states in a saline activated sludge microbial community over 9 years.</title>
        <authorList>
            <person name="Wang Y."/>
            <person name="Ye J."/>
            <person name="Ju F."/>
            <person name="Liu L."/>
            <person name="Boyd J.A."/>
            <person name="Deng Y."/>
            <person name="Parks D.H."/>
            <person name="Jiang X."/>
            <person name="Yin X."/>
            <person name="Woodcroft B.J."/>
            <person name="Tyson G.W."/>
            <person name="Hugenholtz P."/>
            <person name="Polz M.F."/>
            <person name="Zhang T."/>
        </authorList>
    </citation>
    <scope>NUCLEOTIDE SEQUENCE</scope>
    <source>
        <strain evidence="1">HKST-UBA11</strain>
    </source>
</reference>
<reference evidence="1" key="1">
    <citation type="submission" date="2020-04" db="EMBL/GenBank/DDBJ databases">
        <authorList>
            <person name="Zhang T."/>
        </authorList>
    </citation>
    <scope>NUCLEOTIDE SEQUENCE</scope>
    <source>
        <strain evidence="1">HKST-UBA11</strain>
    </source>
</reference>
<dbReference type="Proteomes" id="UP000754563">
    <property type="component" value="Unassembled WGS sequence"/>
</dbReference>
<comment type="caution">
    <text evidence="1">The sequence shown here is derived from an EMBL/GenBank/DDBJ whole genome shotgun (WGS) entry which is preliminary data.</text>
</comment>
<proteinExistence type="predicted"/>
<gene>
    <name evidence="1" type="ORF">KC717_05100</name>
</gene>
<protein>
    <submittedName>
        <fullName evidence="1">Uncharacterized protein</fullName>
    </submittedName>
</protein>
<organism evidence="1 2">
    <name type="scientific">Candidatus Dojkabacteria bacterium</name>
    <dbReference type="NCBI Taxonomy" id="2099670"/>
    <lineage>
        <taxon>Bacteria</taxon>
        <taxon>Candidatus Dojkabacteria</taxon>
    </lineage>
</organism>
<evidence type="ECO:0000313" key="2">
    <source>
        <dbReference type="Proteomes" id="UP000754563"/>
    </source>
</evidence>
<accession>A0A955L904</accession>
<sequence>MRSFLRPLSLKMAITISLVIWFSLTPQIVELVLAASPSLDLNGDEETIFYQLGGPVPIDIDMTLEDDDDELYSIKVEILNIQDPGEEIILAKESNKVRIDSVEDGSNGVLTLSGTGNVIHYNSLLEGLQYQHTGEITSTVDRSIR</sequence>
<feature type="non-terminal residue" evidence="1">
    <location>
        <position position="145"/>
    </location>
</feature>